<comment type="caution">
    <text evidence="1">The sequence shown here is derived from an EMBL/GenBank/DDBJ whole genome shotgun (WGS) entry which is preliminary data.</text>
</comment>
<dbReference type="EMBL" id="QPJM01000011">
    <property type="protein sequence ID" value="RCW81219.1"/>
    <property type="molecule type" value="Genomic_DNA"/>
</dbReference>
<sequence>MGKKSKAVPKRVAGMKVPKSVRKSKMLRGLLSNPVGREVLANALTAGAAAAAAVLIEERKEIADAGKHGLKKGGQTLGIATRAVQSGTSAAMGAIGDTAHSMLPKKVRKGKKFNLDKVTQH</sequence>
<reference evidence="1 2" key="1">
    <citation type="submission" date="2018-07" db="EMBL/GenBank/DDBJ databases">
        <title>Genomic Encyclopedia of Type Strains, Phase III (KMG-III): the genomes of soil and plant-associated and newly described type strains.</title>
        <authorList>
            <person name="Whitman W."/>
        </authorList>
    </citation>
    <scope>NUCLEOTIDE SEQUENCE [LARGE SCALE GENOMIC DNA]</scope>
    <source>
        <strain evidence="1 2">31-25a</strain>
    </source>
</reference>
<gene>
    <name evidence="1" type="ORF">C7476_11181</name>
</gene>
<protein>
    <submittedName>
        <fullName evidence="1">Uncharacterized protein</fullName>
    </submittedName>
</protein>
<dbReference type="Proteomes" id="UP000253324">
    <property type="component" value="Unassembled WGS sequence"/>
</dbReference>
<organism evidence="1 2">
    <name type="scientific">Phyllobacterium bourgognense</name>
    <dbReference type="NCBI Taxonomy" id="314236"/>
    <lineage>
        <taxon>Bacteria</taxon>
        <taxon>Pseudomonadati</taxon>
        <taxon>Pseudomonadota</taxon>
        <taxon>Alphaproteobacteria</taxon>
        <taxon>Hyphomicrobiales</taxon>
        <taxon>Phyllobacteriaceae</taxon>
        <taxon>Phyllobacterium</taxon>
    </lineage>
</organism>
<dbReference type="OrthoDB" id="7211088at2"/>
<evidence type="ECO:0000313" key="2">
    <source>
        <dbReference type="Proteomes" id="UP000253324"/>
    </source>
</evidence>
<dbReference type="RefSeq" id="WP_114431305.1">
    <property type="nucleotide sequence ID" value="NZ_QPJM01000011.1"/>
</dbReference>
<evidence type="ECO:0000313" key="1">
    <source>
        <dbReference type="EMBL" id="RCW81219.1"/>
    </source>
</evidence>
<name>A0A368YNN8_9HYPH</name>
<proteinExistence type="predicted"/>
<keyword evidence="2" id="KW-1185">Reference proteome</keyword>
<accession>A0A368YNN8</accession>
<dbReference type="AlphaFoldDB" id="A0A368YNN8"/>